<reference evidence="1 2" key="1">
    <citation type="journal article" date="2009" name="J. Bacteriol.">
        <title>Genome sequences of three Agrobacterium biovars help elucidate the evolution of multichromosome genomes in bacteria.</title>
        <authorList>
            <person name="Slater S.C."/>
            <person name="Goldman B.S."/>
            <person name="Goodner B."/>
            <person name="Setubal J.C."/>
            <person name="Farrand S.K."/>
            <person name="Nester E.W."/>
            <person name="Burr T.J."/>
            <person name="Banta L."/>
            <person name="Dickerman A.W."/>
            <person name="Paulsen I."/>
            <person name="Otten L."/>
            <person name="Suen G."/>
            <person name="Welch R."/>
            <person name="Almeida N.F."/>
            <person name="Arnold F."/>
            <person name="Burton O.T."/>
            <person name="Du Z."/>
            <person name="Ewing A."/>
            <person name="Godsy E."/>
            <person name="Heisel S."/>
            <person name="Houmiel K.L."/>
            <person name="Jhaveri J."/>
            <person name="Lu J."/>
            <person name="Miller N.M."/>
            <person name="Norton S."/>
            <person name="Chen Q."/>
            <person name="Phoolcharoen W."/>
            <person name="Ohlin V."/>
            <person name="Ondrusek D."/>
            <person name="Pride N."/>
            <person name="Stricklin S.L."/>
            <person name="Sun J."/>
            <person name="Wheeler C."/>
            <person name="Wilson L."/>
            <person name="Zhu H."/>
            <person name="Wood D.W."/>
        </authorList>
    </citation>
    <scope>NUCLEOTIDE SEQUENCE [LARGE SCALE GENOMIC DNA]</scope>
    <source>
        <strain evidence="2">K84 / ATCC BAA-868</strain>
    </source>
</reference>
<dbReference type="EMBL" id="CP000628">
    <property type="protein sequence ID" value="ACM25285.1"/>
    <property type="molecule type" value="Genomic_DNA"/>
</dbReference>
<accession>B9J898</accession>
<dbReference type="STRING" id="311403.Arad_0641"/>
<gene>
    <name evidence="1" type="ordered locus">Arad_0641</name>
</gene>
<protein>
    <submittedName>
        <fullName evidence="1">Uncharacterized protein</fullName>
    </submittedName>
</protein>
<dbReference type="KEGG" id="ara:Arad_0641"/>
<proteinExistence type="predicted"/>
<dbReference type="HOGENOM" id="CLU_1965884_0_0_5"/>
<dbReference type="AlphaFoldDB" id="B9J898"/>
<evidence type="ECO:0000313" key="1">
    <source>
        <dbReference type="EMBL" id="ACM25285.1"/>
    </source>
</evidence>
<name>B9J898_RHIR8</name>
<organism evidence="1 2">
    <name type="scientific">Rhizobium rhizogenes (strain K84 / ATCC BAA-868)</name>
    <name type="common">Agrobacterium radiobacter</name>
    <dbReference type="NCBI Taxonomy" id="311403"/>
    <lineage>
        <taxon>Bacteria</taxon>
        <taxon>Pseudomonadati</taxon>
        <taxon>Pseudomonadota</taxon>
        <taxon>Alphaproteobacteria</taxon>
        <taxon>Hyphomicrobiales</taxon>
        <taxon>Rhizobiaceae</taxon>
        <taxon>Rhizobium/Agrobacterium group</taxon>
        <taxon>Rhizobium</taxon>
    </lineage>
</organism>
<sequence length="127" mass="13774">MSTQKSAVLGLRHHKRPSQLVYAMQYVSRLGTDLRHHFPLAFPIAGLGDCRGDIGNPAAGEGDVEKPTVGLAVGRFPLAADLAARRYRRKAVGENADLGKKIFDMHPIILGNRLLSAGLVQGLFQFV</sequence>
<dbReference type="Proteomes" id="UP000001600">
    <property type="component" value="Chromosome 1"/>
</dbReference>
<evidence type="ECO:0000313" key="2">
    <source>
        <dbReference type="Proteomes" id="UP000001600"/>
    </source>
</evidence>